<dbReference type="Proteomes" id="UP000029224">
    <property type="component" value="Unassembled WGS sequence"/>
</dbReference>
<evidence type="ECO:0000313" key="3">
    <source>
        <dbReference type="Proteomes" id="UP000029224"/>
    </source>
</evidence>
<dbReference type="PANTHER" id="PTHR43199:SF1">
    <property type="entry name" value="GLUTATHIONE HYDROLASE PROENZYME"/>
    <property type="match status" value="1"/>
</dbReference>
<evidence type="ECO:0000256" key="1">
    <source>
        <dbReference type="ARBA" id="ARBA00009381"/>
    </source>
</evidence>
<gene>
    <name evidence="2" type="ORF">JCM19240_2886</name>
</gene>
<keyword evidence="2" id="KW-0012">Acyltransferase</keyword>
<dbReference type="PANTHER" id="PTHR43199">
    <property type="entry name" value="GLUTATHIONE HYDROLASE"/>
    <property type="match status" value="1"/>
</dbReference>
<dbReference type="Pfam" id="PF01019">
    <property type="entry name" value="G_glu_transpept"/>
    <property type="match status" value="1"/>
</dbReference>
<dbReference type="Gene3D" id="1.10.246.130">
    <property type="match status" value="1"/>
</dbReference>
<protein>
    <submittedName>
        <fullName evidence="2">Gamma-glutamyltranspeptidase</fullName>
        <ecNumber evidence="2">2.3.2.2</ecNumber>
    </submittedName>
</protein>
<organism evidence="2 3">
    <name type="scientific">Vibrio maritimus</name>
    <dbReference type="NCBI Taxonomy" id="990268"/>
    <lineage>
        <taxon>Bacteria</taxon>
        <taxon>Pseudomonadati</taxon>
        <taxon>Pseudomonadota</taxon>
        <taxon>Gammaproteobacteria</taxon>
        <taxon>Vibrionales</taxon>
        <taxon>Vibrionaceae</taxon>
        <taxon>Vibrio</taxon>
    </lineage>
</organism>
<reference evidence="2 3" key="1">
    <citation type="submission" date="2014-09" db="EMBL/GenBank/DDBJ databases">
        <title>Vibrio maritimus JCM 19240. (C210) whole genome shotgun sequence.</title>
        <authorList>
            <person name="Sawabe T."/>
            <person name="Meirelles P."/>
            <person name="Nakanishi M."/>
            <person name="Sayaka M."/>
            <person name="Hattori M."/>
            <person name="Ohkuma M."/>
        </authorList>
    </citation>
    <scope>NUCLEOTIDE SEQUENCE [LARGE SCALE GENOMIC DNA]</scope>
    <source>
        <strain evidence="2 3">JCM 19240</strain>
    </source>
</reference>
<dbReference type="EMBL" id="BBMT01000012">
    <property type="protein sequence ID" value="GAL36817.1"/>
    <property type="molecule type" value="Genomic_DNA"/>
</dbReference>
<sequence length="196" mass="21411">MTNPKMAATLKAIAEQGADYLYQGALGKHIVDTVNARLEKDQAKLSLTDFASYSVKTRDIVKSSYRGNDIVSFGYPASGGVLVSQSLDMLEKYDIASMPITTAEPWRLMVEAMRLAKADRIAYAGDPSFVDTPVEALLDEDYIDDRFDMIPDEGAGDSKSIKPGLPEVATPAAHEGFESKIRDTFLLSIARVMPLL</sequence>
<comment type="similarity">
    <text evidence="1">Belongs to the gamma-glutamyltransferase family.</text>
</comment>
<accession>A0A090U1B9</accession>
<reference evidence="2 3" key="2">
    <citation type="submission" date="2014-09" db="EMBL/GenBank/DDBJ databases">
        <authorList>
            <consortium name="NBRP consortium"/>
            <person name="Sawabe T."/>
            <person name="Meirelles P."/>
            <person name="Nakanishi M."/>
            <person name="Sayaka M."/>
            <person name="Hattori M."/>
            <person name="Ohkuma M."/>
        </authorList>
    </citation>
    <scope>NUCLEOTIDE SEQUENCE [LARGE SCALE GENOMIC DNA]</scope>
    <source>
        <strain evidence="2 3">JCM 19240</strain>
    </source>
</reference>
<dbReference type="InterPro" id="IPR029055">
    <property type="entry name" value="Ntn_hydrolases_N"/>
</dbReference>
<dbReference type="AlphaFoldDB" id="A0A090U1B9"/>
<dbReference type="InterPro" id="IPR051792">
    <property type="entry name" value="GGT_bact"/>
</dbReference>
<dbReference type="InterPro" id="IPR043138">
    <property type="entry name" value="GGT_lsub"/>
</dbReference>
<evidence type="ECO:0000313" key="2">
    <source>
        <dbReference type="EMBL" id="GAL36817.1"/>
    </source>
</evidence>
<comment type="caution">
    <text evidence="2">The sequence shown here is derived from an EMBL/GenBank/DDBJ whole genome shotgun (WGS) entry which is preliminary data.</text>
</comment>
<dbReference type="SUPFAM" id="SSF56235">
    <property type="entry name" value="N-terminal nucleophile aminohydrolases (Ntn hydrolases)"/>
    <property type="match status" value="1"/>
</dbReference>
<dbReference type="EC" id="2.3.2.2" evidence="2"/>
<dbReference type="GO" id="GO:0103068">
    <property type="term" value="F:leukotriene C4 gamma-glutamyl transferase activity"/>
    <property type="evidence" value="ECO:0007669"/>
    <property type="project" value="UniProtKB-EC"/>
</dbReference>
<keyword evidence="3" id="KW-1185">Reference proteome</keyword>
<keyword evidence="2" id="KW-0808">Transferase</keyword>
<proteinExistence type="inferred from homology"/>
<name>A0A090U1B9_9VIBR</name>